<keyword evidence="2" id="KW-0695">RNA-directed DNA polymerase</keyword>
<dbReference type="PANTHER" id="PTHR33332">
    <property type="entry name" value="REVERSE TRANSCRIPTASE DOMAIN-CONTAINING PROTEIN"/>
    <property type="match status" value="1"/>
</dbReference>
<protein>
    <submittedName>
        <fullName evidence="2">RNA-directed DNA polymerase</fullName>
    </submittedName>
</protein>
<dbReference type="Pfam" id="PF00078">
    <property type="entry name" value="RVT_1"/>
    <property type="match status" value="1"/>
</dbReference>
<dbReference type="SUPFAM" id="SSF56672">
    <property type="entry name" value="DNA/RNA polymerases"/>
    <property type="match status" value="1"/>
</dbReference>
<dbReference type="InterPro" id="IPR043502">
    <property type="entry name" value="DNA/RNA_pol_sf"/>
</dbReference>
<evidence type="ECO:0000313" key="2">
    <source>
        <dbReference type="EMBL" id="JAB66139.1"/>
    </source>
</evidence>
<proteinExistence type="predicted"/>
<dbReference type="PROSITE" id="PS50878">
    <property type="entry name" value="RT_POL"/>
    <property type="match status" value="1"/>
</dbReference>
<organism evidence="2">
    <name type="scientific">Anoplophora glabripennis</name>
    <name type="common">Asian longhorn beetle</name>
    <name type="synonym">Anoplophora nobilis</name>
    <dbReference type="NCBI Taxonomy" id="217634"/>
    <lineage>
        <taxon>Eukaryota</taxon>
        <taxon>Metazoa</taxon>
        <taxon>Ecdysozoa</taxon>
        <taxon>Arthropoda</taxon>
        <taxon>Hexapoda</taxon>
        <taxon>Insecta</taxon>
        <taxon>Pterygota</taxon>
        <taxon>Neoptera</taxon>
        <taxon>Endopterygota</taxon>
        <taxon>Coleoptera</taxon>
        <taxon>Polyphaga</taxon>
        <taxon>Cucujiformia</taxon>
        <taxon>Chrysomeloidea</taxon>
        <taxon>Cerambycidae</taxon>
        <taxon>Lamiinae</taxon>
        <taxon>Lamiini</taxon>
        <taxon>Anoplophora</taxon>
    </lineage>
</organism>
<sequence>MDNKGQVDVVYTDFSKAFDKVNYGILLNKLSLFGLNDNLILLIKSYLSQRELYVSYNGFKSENFIATSGVPQGSNLGPLLFILFINDLSLSLKSNHLFFADDLKLFLSVSNLEDCLILQEQVDLVSRWCENNQLPINIDKCKICSFTSKKEPLVFGYTLENALLARCDNVKDLGVIYDNRLSFTDHINTIINAANRSLSFIVRNSSSFNDVTALKCLFYSLVRSKLEYCSLIWYPYYQIHTNKLEKVQRRFLKFLSFRIDGYYPNRGFEHRLLLD</sequence>
<accession>V5GPT7</accession>
<evidence type="ECO:0000259" key="1">
    <source>
        <dbReference type="PROSITE" id="PS50878"/>
    </source>
</evidence>
<dbReference type="GO" id="GO:0003964">
    <property type="term" value="F:RNA-directed DNA polymerase activity"/>
    <property type="evidence" value="ECO:0007669"/>
    <property type="project" value="UniProtKB-KW"/>
</dbReference>
<dbReference type="InterPro" id="IPR000477">
    <property type="entry name" value="RT_dom"/>
</dbReference>
<reference evidence="2" key="1">
    <citation type="submission" date="2013-07" db="EMBL/GenBank/DDBJ databases">
        <title>Midgut Transcriptome Profiling of Anoplphora glabripennis, a Lignocellulose Degrading, Wood-Boring Cerambycid.</title>
        <authorList>
            <person name="Scully E.D."/>
            <person name="Hoover K."/>
            <person name="Carlson J.E."/>
            <person name="Tien M."/>
            <person name="Geib S.M."/>
        </authorList>
    </citation>
    <scope>NUCLEOTIDE SEQUENCE</scope>
</reference>
<dbReference type="AlphaFoldDB" id="V5GPT7"/>
<dbReference type="EMBL" id="GALX01002327">
    <property type="protein sequence ID" value="JAB66139.1"/>
    <property type="molecule type" value="Transcribed_RNA"/>
</dbReference>
<name>V5GPT7_ANOGL</name>
<feature type="domain" description="Reverse transcriptase" evidence="1">
    <location>
        <begin position="1"/>
        <end position="159"/>
    </location>
</feature>
<keyword evidence="2" id="KW-0548">Nucleotidyltransferase</keyword>
<keyword evidence="2" id="KW-0808">Transferase</keyword>
<gene>
    <name evidence="2" type="primary">RTJK</name>
</gene>